<evidence type="ECO:0000313" key="1">
    <source>
        <dbReference type="EMBL" id="MBW7475329.1"/>
    </source>
</evidence>
<dbReference type="EMBL" id="JAHZIJ010000006">
    <property type="protein sequence ID" value="MBW7475329.1"/>
    <property type="molecule type" value="Genomic_DNA"/>
</dbReference>
<dbReference type="InterPro" id="IPR011989">
    <property type="entry name" value="ARM-like"/>
</dbReference>
<dbReference type="Gene3D" id="1.25.10.10">
    <property type="entry name" value="Leucine-rich Repeat Variant"/>
    <property type="match status" value="1"/>
</dbReference>
<organism evidence="1 2">
    <name type="scientific">Paenibacillus oenotherae</name>
    <dbReference type="NCBI Taxonomy" id="1435645"/>
    <lineage>
        <taxon>Bacteria</taxon>
        <taxon>Bacillati</taxon>
        <taxon>Bacillota</taxon>
        <taxon>Bacilli</taxon>
        <taxon>Bacillales</taxon>
        <taxon>Paenibacillaceae</taxon>
        <taxon>Paenibacillus</taxon>
    </lineage>
</organism>
<dbReference type="Pfam" id="PF13646">
    <property type="entry name" value="HEAT_2"/>
    <property type="match status" value="1"/>
</dbReference>
<dbReference type="RefSeq" id="WP_219872569.1">
    <property type="nucleotide sequence ID" value="NZ_JAHZIJ010000006.1"/>
</dbReference>
<proteinExistence type="predicted"/>
<reference evidence="1 2" key="1">
    <citation type="submission" date="2021-07" db="EMBL/GenBank/DDBJ databases">
        <title>Paenibacillus radiodurans sp. nov., isolated from the southeastern edge of Tengger Desert.</title>
        <authorList>
            <person name="Zhang G."/>
        </authorList>
    </citation>
    <scope>NUCLEOTIDE SEQUENCE [LARGE SCALE GENOMIC DNA]</scope>
    <source>
        <strain evidence="1 2">DT7-4</strain>
    </source>
</reference>
<name>A0ABS7D662_9BACL</name>
<gene>
    <name evidence="1" type="ORF">K0T92_11270</name>
</gene>
<comment type="caution">
    <text evidence="1">The sequence shown here is derived from an EMBL/GenBank/DDBJ whole genome shotgun (WGS) entry which is preliminary data.</text>
</comment>
<accession>A0ABS7D662</accession>
<keyword evidence="2" id="KW-1185">Reference proteome</keyword>
<protein>
    <submittedName>
        <fullName evidence="1">HEAT repeat domain-containing protein</fullName>
    </submittedName>
</protein>
<dbReference type="Proteomes" id="UP000812277">
    <property type="component" value="Unassembled WGS sequence"/>
</dbReference>
<sequence>MSVDLLLDLQQEVRRLFIAGSAMAQGDMRLAKLVPQLKKLGESAPVINRLAEAAEGLMSAAREKSSEKLLELATLLSAVLHTLGKTETVGETQTIEGSAVTLTTDVSYRKLQPLLEALTTKGQGRLEQLWLAWEDRSFLDLRALPALCRGLDDSYGDVPDYIQEKLIPGFGRDVIPVLQNQLNLNGGKGDSRRLQLLHRLLGESMIELLLEAAVSGSIELRAAAIKLLGGYGEQEPFLLEQTSEKRQEVRLAAYYALARIGSDGAVERLYEAIRSKDRELAVAPVRQCVSTVLHERIIVQAEEDLERWLSSEGEDRIRAAQQLHIDLRCLEGADKRLTGVVYPLLRKLLLSKAFIVTETETIQEAAAELLLELDTPEGNRLAIELQHMHNSRFIGYSFRAAYKQLKPSEVFDRFAGDLTGGSHAAKELLRTLESIVSGQLQLLTGDVDKVVLEEAWDPRWGHVFADKDLTELVCSFTHRNEPRIADYLISKAKYGNSSWNDETMKQRVLLVLFRIRHKEAPQLLLDWLEKKAQRGFHYIDWNTRCLISSMPKSYVQRLRTFAERQLHVTVRGQILEFVETIEAAPEETNEESGTGIWEWIKNKMS</sequence>
<dbReference type="InterPro" id="IPR016024">
    <property type="entry name" value="ARM-type_fold"/>
</dbReference>
<evidence type="ECO:0000313" key="2">
    <source>
        <dbReference type="Proteomes" id="UP000812277"/>
    </source>
</evidence>
<dbReference type="SUPFAM" id="SSF48371">
    <property type="entry name" value="ARM repeat"/>
    <property type="match status" value="1"/>
</dbReference>